<dbReference type="GO" id="GO:0002058">
    <property type="term" value="F:uracil binding"/>
    <property type="evidence" value="ECO:0007669"/>
    <property type="project" value="TreeGrafter"/>
</dbReference>
<dbReference type="GO" id="GO:0051536">
    <property type="term" value="F:iron-sulfur cluster binding"/>
    <property type="evidence" value="ECO:0007669"/>
    <property type="project" value="InterPro"/>
</dbReference>
<dbReference type="OMA" id="WALCEAF"/>
<dbReference type="AlphaFoldDB" id="A0A672Q2J9"/>
<dbReference type="Proteomes" id="UP000472262">
    <property type="component" value="Unassembled WGS sequence"/>
</dbReference>
<name>A0A672Q2J9_SINGR</name>
<accession>A0A672Q2J9</accession>
<dbReference type="PANTHER" id="PTHR43073:SF2">
    <property type="entry name" value="DIHYDROPYRIMIDINE DEHYDROGENASE [NADP(+)]"/>
    <property type="match status" value="1"/>
</dbReference>
<evidence type="ECO:0000313" key="3">
    <source>
        <dbReference type="Proteomes" id="UP000472262"/>
    </source>
</evidence>
<keyword evidence="1" id="KW-0560">Oxidoreductase</keyword>
<reference evidence="2" key="1">
    <citation type="submission" date="2025-08" db="UniProtKB">
        <authorList>
            <consortium name="Ensembl"/>
        </authorList>
    </citation>
    <scope>IDENTIFICATION</scope>
</reference>
<dbReference type="Ensembl" id="ENSSGRT00000075087.1">
    <property type="protein sequence ID" value="ENSSGRP00000070486.1"/>
    <property type="gene ID" value="ENSSGRG00000036046.1"/>
</dbReference>
<dbReference type="GO" id="GO:0017113">
    <property type="term" value="F:dihydropyrimidine dehydrogenase (NADP+) activity"/>
    <property type="evidence" value="ECO:0007669"/>
    <property type="project" value="TreeGrafter"/>
</dbReference>
<dbReference type="GO" id="GO:0005829">
    <property type="term" value="C:cytosol"/>
    <property type="evidence" value="ECO:0007669"/>
    <property type="project" value="TreeGrafter"/>
</dbReference>
<protein>
    <submittedName>
        <fullName evidence="2">Uncharacterized protein</fullName>
    </submittedName>
</protein>
<organism evidence="2 3">
    <name type="scientific">Sinocyclocheilus grahami</name>
    <name type="common">Dianchi golden-line fish</name>
    <name type="synonym">Barbus grahami</name>
    <dbReference type="NCBI Taxonomy" id="75366"/>
    <lineage>
        <taxon>Eukaryota</taxon>
        <taxon>Metazoa</taxon>
        <taxon>Chordata</taxon>
        <taxon>Craniata</taxon>
        <taxon>Vertebrata</taxon>
        <taxon>Euteleostomi</taxon>
        <taxon>Actinopterygii</taxon>
        <taxon>Neopterygii</taxon>
        <taxon>Teleostei</taxon>
        <taxon>Ostariophysi</taxon>
        <taxon>Cypriniformes</taxon>
        <taxon>Cyprinidae</taxon>
        <taxon>Cyprininae</taxon>
        <taxon>Sinocyclocheilus</taxon>
    </lineage>
</organism>
<reference evidence="2" key="2">
    <citation type="submission" date="2025-09" db="UniProtKB">
        <authorList>
            <consortium name="Ensembl"/>
        </authorList>
    </citation>
    <scope>IDENTIFICATION</scope>
</reference>
<dbReference type="PANTHER" id="PTHR43073">
    <property type="entry name" value="DIHYDROPYRIMIDINE DEHYDROGENASE [NADP(+)]"/>
    <property type="match status" value="1"/>
</dbReference>
<dbReference type="InterPro" id="IPR009051">
    <property type="entry name" value="Helical_ferredxn"/>
</dbReference>
<keyword evidence="3" id="KW-1185">Reference proteome</keyword>
<dbReference type="GO" id="GO:0006210">
    <property type="term" value="P:thymine catabolic process"/>
    <property type="evidence" value="ECO:0007669"/>
    <property type="project" value="TreeGrafter"/>
</dbReference>
<dbReference type="GO" id="GO:0050661">
    <property type="term" value="F:NADP binding"/>
    <property type="evidence" value="ECO:0007669"/>
    <property type="project" value="TreeGrafter"/>
</dbReference>
<proteinExistence type="predicted"/>
<sequence>SRSLSLSLSPSIQSNLALNPRVQTHAANSLNCSAKMEKKHWKRNAEKGCESCVKLENNFDDIKHTTLSECGALREAVR</sequence>
<dbReference type="Gene3D" id="1.10.1060.10">
    <property type="entry name" value="Alpha-helical ferredoxin"/>
    <property type="match status" value="1"/>
</dbReference>
<dbReference type="GO" id="GO:0006212">
    <property type="term" value="P:uracil catabolic process"/>
    <property type="evidence" value="ECO:0007669"/>
    <property type="project" value="TreeGrafter"/>
</dbReference>
<evidence type="ECO:0000256" key="1">
    <source>
        <dbReference type="ARBA" id="ARBA00023002"/>
    </source>
</evidence>
<dbReference type="InParanoid" id="A0A672Q2J9"/>
<evidence type="ECO:0000313" key="2">
    <source>
        <dbReference type="Ensembl" id="ENSSGRP00000070486.1"/>
    </source>
</evidence>